<evidence type="ECO:0000313" key="6">
    <source>
        <dbReference type="EMBL" id="WPJ96347.1"/>
    </source>
</evidence>
<dbReference type="PROSITE" id="PS50931">
    <property type="entry name" value="HTH_LYSR"/>
    <property type="match status" value="1"/>
</dbReference>
<keyword evidence="4" id="KW-0804">Transcription</keyword>
<dbReference type="Pfam" id="PF00126">
    <property type="entry name" value="HTH_1"/>
    <property type="match status" value="1"/>
</dbReference>
<sequence length="313" mass="35377">MLETIDSRQLLAFCTLVQTGSFTETARLLSLTQSAISHSVKNLETDLRCQLVTRTGRKINITDDGEELYKDAQNILNQMQGARMRIQDRVNWGRGRLRIGASTTACQHILPNVLREFNECFPDCILTITPADTPHLLDMTRRHEIDLSIIVSPSDLKEVEVKPLFSDELILVTSPIHEFAQTGRARMAKIAQERMVLYNKGSLTFELIEQNFRHNKLLMQNYIELGSMEAIKELVKINYGVSFLASWTVENEINAGSLVKISTGQRKIVRNWGISYAKDKKLSITEETFLGICEAVAGQMQSPKKISNKTSTE</sequence>
<evidence type="ECO:0000313" key="7">
    <source>
        <dbReference type="Proteomes" id="UP001324993"/>
    </source>
</evidence>
<reference evidence="6 7" key="1">
    <citation type="submission" date="2023-11" db="EMBL/GenBank/DDBJ databases">
        <title>Coraliomargarita sp. nov., isolated from marine algae.</title>
        <authorList>
            <person name="Lee J.K."/>
            <person name="Baek J.H."/>
            <person name="Kim J.M."/>
            <person name="Choi D.G."/>
            <person name="Jeon C.O."/>
        </authorList>
    </citation>
    <scope>NUCLEOTIDE SEQUENCE [LARGE SCALE GENOMIC DNA]</scope>
    <source>
        <strain evidence="6 7">J2-16</strain>
    </source>
</reference>
<dbReference type="InterPro" id="IPR005119">
    <property type="entry name" value="LysR_subst-bd"/>
</dbReference>
<dbReference type="Proteomes" id="UP001324993">
    <property type="component" value="Chromosome"/>
</dbReference>
<gene>
    <name evidence="6" type="ORF">SH580_01350</name>
</gene>
<dbReference type="Gene3D" id="3.40.190.290">
    <property type="match status" value="1"/>
</dbReference>
<dbReference type="InterPro" id="IPR036388">
    <property type="entry name" value="WH-like_DNA-bd_sf"/>
</dbReference>
<dbReference type="PANTHER" id="PTHR30126">
    <property type="entry name" value="HTH-TYPE TRANSCRIPTIONAL REGULATOR"/>
    <property type="match status" value="1"/>
</dbReference>
<protein>
    <submittedName>
        <fullName evidence="6">LysR family transcriptional regulator</fullName>
    </submittedName>
</protein>
<dbReference type="InterPro" id="IPR000847">
    <property type="entry name" value="LysR_HTH_N"/>
</dbReference>
<proteinExistence type="inferred from homology"/>
<comment type="similarity">
    <text evidence="1">Belongs to the LysR transcriptional regulatory family.</text>
</comment>
<dbReference type="EMBL" id="CP138858">
    <property type="protein sequence ID" value="WPJ96347.1"/>
    <property type="molecule type" value="Genomic_DNA"/>
</dbReference>
<dbReference type="SUPFAM" id="SSF46785">
    <property type="entry name" value="Winged helix' DNA-binding domain"/>
    <property type="match status" value="1"/>
</dbReference>
<dbReference type="SUPFAM" id="SSF53850">
    <property type="entry name" value="Periplasmic binding protein-like II"/>
    <property type="match status" value="1"/>
</dbReference>
<dbReference type="RefSeq" id="WP_319833207.1">
    <property type="nucleotide sequence ID" value="NZ_CP138858.1"/>
</dbReference>
<dbReference type="PANTHER" id="PTHR30126:SF40">
    <property type="entry name" value="HTH-TYPE TRANSCRIPTIONAL REGULATOR GLTR"/>
    <property type="match status" value="1"/>
</dbReference>
<evidence type="ECO:0000256" key="3">
    <source>
        <dbReference type="ARBA" id="ARBA00023125"/>
    </source>
</evidence>
<organism evidence="6 7">
    <name type="scientific">Coraliomargarita algicola</name>
    <dbReference type="NCBI Taxonomy" id="3092156"/>
    <lineage>
        <taxon>Bacteria</taxon>
        <taxon>Pseudomonadati</taxon>
        <taxon>Verrucomicrobiota</taxon>
        <taxon>Opitutia</taxon>
        <taxon>Puniceicoccales</taxon>
        <taxon>Coraliomargaritaceae</taxon>
        <taxon>Coraliomargarita</taxon>
    </lineage>
</organism>
<name>A0ABZ0RJV4_9BACT</name>
<evidence type="ECO:0000256" key="2">
    <source>
        <dbReference type="ARBA" id="ARBA00023015"/>
    </source>
</evidence>
<dbReference type="Gene3D" id="1.10.10.10">
    <property type="entry name" value="Winged helix-like DNA-binding domain superfamily/Winged helix DNA-binding domain"/>
    <property type="match status" value="1"/>
</dbReference>
<keyword evidence="2" id="KW-0805">Transcription regulation</keyword>
<dbReference type="Pfam" id="PF03466">
    <property type="entry name" value="LysR_substrate"/>
    <property type="match status" value="1"/>
</dbReference>
<keyword evidence="7" id="KW-1185">Reference proteome</keyword>
<evidence type="ECO:0000256" key="4">
    <source>
        <dbReference type="ARBA" id="ARBA00023163"/>
    </source>
</evidence>
<evidence type="ECO:0000259" key="5">
    <source>
        <dbReference type="PROSITE" id="PS50931"/>
    </source>
</evidence>
<keyword evidence="3" id="KW-0238">DNA-binding</keyword>
<accession>A0ABZ0RJV4</accession>
<dbReference type="PRINTS" id="PR00039">
    <property type="entry name" value="HTHLYSR"/>
</dbReference>
<evidence type="ECO:0000256" key="1">
    <source>
        <dbReference type="ARBA" id="ARBA00009437"/>
    </source>
</evidence>
<feature type="domain" description="HTH lysR-type" evidence="5">
    <location>
        <begin position="5"/>
        <end position="62"/>
    </location>
</feature>
<dbReference type="InterPro" id="IPR036390">
    <property type="entry name" value="WH_DNA-bd_sf"/>
</dbReference>